<sequence length="83" mass="9239">MAFWEVPPLCLPPVSLQWKAKWNLFWVGARAGFRFLESRGGRQVRTGIAKQTGVIKAAIINIENKGINSSTSTSNNYCLTNRA</sequence>
<dbReference type="Proteomes" id="UP000699042">
    <property type="component" value="Unassembled WGS sequence"/>
</dbReference>
<dbReference type="EMBL" id="JAESDN010000004">
    <property type="protein sequence ID" value="KAG7051668.1"/>
    <property type="molecule type" value="Genomic_DNA"/>
</dbReference>
<dbReference type="AlphaFoldDB" id="A0A9P7R9B6"/>
<comment type="caution">
    <text evidence="1">The sequence shown here is derived from an EMBL/GenBank/DDBJ whole genome shotgun (WGS) entry which is preliminary data.</text>
</comment>
<reference evidence="1" key="1">
    <citation type="submission" date="2021-05" db="EMBL/GenBank/DDBJ databases">
        <title>Comparative genomics of three Colletotrichum scovillei strains and genetic complementation revealed genes involved fungal growth and virulence on chili pepper.</title>
        <authorList>
            <person name="Hsieh D.-K."/>
            <person name="Chuang S.-C."/>
            <person name="Chen C.-Y."/>
            <person name="Chao Y.-T."/>
            <person name="Lu M.-Y.J."/>
            <person name="Lee M.-H."/>
            <person name="Shih M.-C."/>
        </authorList>
    </citation>
    <scope>NUCLEOTIDE SEQUENCE</scope>
    <source>
        <strain evidence="1">Coll-153</strain>
    </source>
</reference>
<organism evidence="1 2">
    <name type="scientific">Colletotrichum scovillei</name>
    <dbReference type="NCBI Taxonomy" id="1209932"/>
    <lineage>
        <taxon>Eukaryota</taxon>
        <taxon>Fungi</taxon>
        <taxon>Dikarya</taxon>
        <taxon>Ascomycota</taxon>
        <taxon>Pezizomycotina</taxon>
        <taxon>Sordariomycetes</taxon>
        <taxon>Hypocreomycetidae</taxon>
        <taxon>Glomerellales</taxon>
        <taxon>Glomerellaceae</taxon>
        <taxon>Colletotrichum</taxon>
        <taxon>Colletotrichum acutatum species complex</taxon>
    </lineage>
</organism>
<keyword evidence="2" id="KW-1185">Reference proteome</keyword>
<protein>
    <submittedName>
        <fullName evidence="1">Uncharacterized protein</fullName>
    </submittedName>
</protein>
<evidence type="ECO:0000313" key="1">
    <source>
        <dbReference type="EMBL" id="KAG7051668.1"/>
    </source>
</evidence>
<accession>A0A9P7R9B6</accession>
<evidence type="ECO:0000313" key="2">
    <source>
        <dbReference type="Proteomes" id="UP000699042"/>
    </source>
</evidence>
<proteinExistence type="predicted"/>
<gene>
    <name evidence="1" type="ORF">JMJ77_002285</name>
</gene>
<name>A0A9P7R9B6_9PEZI</name>